<feature type="transmembrane region" description="Helical" evidence="1">
    <location>
        <begin position="91"/>
        <end position="108"/>
    </location>
</feature>
<protein>
    <recommendedName>
        <fullName evidence="4">TspO and MBR related proteins</fullName>
    </recommendedName>
</protein>
<keyword evidence="1" id="KW-0812">Transmembrane</keyword>
<name>A0A1H1SV97_9ACTN</name>
<proteinExistence type="predicted"/>
<keyword evidence="1" id="KW-0472">Membrane</keyword>
<accession>A0A1H1SV97</accession>
<reference evidence="2 3" key="1">
    <citation type="submission" date="2016-10" db="EMBL/GenBank/DDBJ databases">
        <authorList>
            <person name="de Groot N.N."/>
        </authorList>
    </citation>
    <scope>NUCLEOTIDE SEQUENCE [LARGE SCALE GENOMIC DNA]</scope>
    <source>
        <strain evidence="2 3">DSM 21741</strain>
    </source>
</reference>
<feature type="transmembrane region" description="Helical" evidence="1">
    <location>
        <begin position="188"/>
        <end position="205"/>
    </location>
</feature>
<evidence type="ECO:0000313" key="2">
    <source>
        <dbReference type="EMBL" id="SDS51778.1"/>
    </source>
</evidence>
<organism evidence="2 3">
    <name type="scientific">Friedmanniella luteola</name>
    <dbReference type="NCBI Taxonomy" id="546871"/>
    <lineage>
        <taxon>Bacteria</taxon>
        <taxon>Bacillati</taxon>
        <taxon>Actinomycetota</taxon>
        <taxon>Actinomycetes</taxon>
        <taxon>Propionibacteriales</taxon>
        <taxon>Nocardioidaceae</taxon>
        <taxon>Friedmanniella</taxon>
    </lineage>
</organism>
<evidence type="ECO:0000256" key="1">
    <source>
        <dbReference type="SAM" id="Phobius"/>
    </source>
</evidence>
<dbReference type="AlphaFoldDB" id="A0A1H1SV97"/>
<feature type="transmembrane region" description="Helical" evidence="1">
    <location>
        <begin position="58"/>
        <end position="79"/>
    </location>
</feature>
<dbReference type="STRING" id="546871.SAMN04488543_1880"/>
<feature type="transmembrane region" description="Helical" evidence="1">
    <location>
        <begin position="114"/>
        <end position="136"/>
    </location>
</feature>
<dbReference type="OrthoDB" id="5189031at2"/>
<feature type="transmembrane region" description="Helical" evidence="1">
    <location>
        <begin position="148"/>
        <end position="168"/>
    </location>
</feature>
<feature type="transmembrane region" description="Helical" evidence="1">
    <location>
        <begin position="236"/>
        <end position="255"/>
    </location>
</feature>
<evidence type="ECO:0000313" key="3">
    <source>
        <dbReference type="Proteomes" id="UP000199092"/>
    </source>
</evidence>
<gene>
    <name evidence="2" type="ORF">SAMN04488543_1880</name>
</gene>
<feature type="transmembrane region" description="Helical" evidence="1">
    <location>
        <begin position="26"/>
        <end position="46"/>
    </location>
</feature>
<dbReference type="RefSeq" id="WP_091412345.1">
    <property type="nucleotide sequence ID" value="NZ_LT629749.1"/>
</dbReference>
<keyword evidence="1" id="KW-1133">Transmembrane helix</keyword>
<keyword evidence="3" id="KW-1185">Reference proteome</keyword>
<dbReference type="EMBL" id="LT629749">
    <property type="protein sequence ID" value="SDS51778.1"/>
    <property type="molecule type" value="Genomic_DNA"/>
</dbReference>
<dbReference type="Proteomes" id="UP000199092">
    <property type="component" value="Chromosome I"/>
</dbReference>
<sequence length="273" mass="28315">MSFGRGSSKASAGARQGVLDPRLGRWLLLGTAMVQAASPLLIDFGAAGTDPPVVPAGYAFSIWSVILVGCVAAAVYGLPTRRAETPAYRAVHLRLSLVQLLFVAWLRAATSTAVWLTLPIFVGMLVLTLAALREVLATFTTRRDRGSRWFLGTTLGIYAGWATAAVWINAATLLADAGVEASGLIGTVWQSMILSAAATSAVLLLRRLHGSLPYVGAVGWAFTAIVVSTSMAHAPALTAVASLGLLAVGAASVVARRNRVTGGRHEGPGRVSG</sequence>
<evidence type="ECO:0008006" key="4">
    <source>
        <dbReference type="Google" id="ProtNLM"/>
    </source>
</evidence>
<feature type="transmembrane region" description="Helical" evidence="1">
    <location>
        <begin position="212"/>
        <end position="230"/>
    </location>
</feature>